<organism evidence="3">
    <name type="scientific">Providencia stuartii</name>
    <dbReference type="NCBI Taxonomy" id="588"/>
    <lineage>
        <taxon>Bacteria</taxon>
        <taxon>Pseudomonadati</taxon>
        <taxon>Pseudomonadota</taxon>
        <taxon>Gammaproteobacteria</taxon>
        <taxon>Enterobacterales</taxon>
        <taxon>Morganellaceae</taxon>
        <taxon>Providencia</taxon>
    </lineage>
</organism>
<proteinExistence type="predicted"/>
<accession>A0AAI9HWJ4</accession>
<dbReference type="Gene3D" id="3.10.450.160">
    <property type="entry name" value="inner membrane protein cigr"/>
    <property type="match status" value="1"/>
</dbReference>
<dbReference type="AlphaFoldDB" id="A0AAI9HWJ4"/>
<sequence length="167" mass="19121">MMKKLKMGRCTLSILLMIIPYSIQADARNHHWEGHSHHQYYDDRPHKHKYKEHRKHPNAPRYYPNYGMIIPSPAIPVLSVNLNVASIRPIAIDYGITGYSRLPPKMARQIIVGQPLPAGIGRHHLPRGFVSQLPVYEGYEWRISGRDLLLVAVSTAVVVKVIQDVFE</sequence>
<evidence type="ECO:0008006" key="6">
    <source>
        <dbReference type="Google" id="ProtNLM"/>
    </source>
</evidence>
<comment type="caution">
    <text evidence="3">The sequence shown here is derived from an EMBL/GenBank/DDBJ whole genome shotgun (WGS) entry which is preliminary data.</text>
</comment>
<evidence type="ECO:0000256" key="2">
    <source>
        <dbReference type="SAM" id="SignalP"/>
    </source>
</evidence>
<feature type="compositionally biased region" description="Basic and acidic residues" evidence="1">
    <location>
        <begin position="36"/>
        <end position="45"/>
    </location>
</feature>
<keyword evidence="2" id="KW-0732">Signal</keyword>
<feature type="signal peptide" evidence="2">
    <location>
        <begin position="1"/>
        <end position="27"/>
    </location>
</feature>
<dbReference type="RefSeq" id="WP_250000364.1">
    <property type="nucleotide sequence ID" value="NZ_CP095443.1"/>
</dbReference>
<evidence type="ECO:0000313" key="3">
    <source>
        <dbReference type="EMBL" id="EMP9431180.1"/>
    </source>
</evidence>
<gene>
    <name evidence="3" type="ORF">JRA39_000166</name>
    <name evidence="4" type="ORF">KDV35_02855</name>
</gene>
<feature type="chain" id="PRO_5042532848" description="Nickel/cobalt homeostasis protein RcnB" evidence="2">
    <location>
        <begin position="28"/>
        <end position="167"/>
    </location>
</feature>
<protein>
    <recommendedName>
        <fullName evidence="6">Nickel/cobalt homeostasis protein RcnB</fullName>
    </recommendedName>
</protein>
<dbReference type="EMBL" id="JAGSRH010000003">
    <property type="protein sequence ID" value="MER5075819.1"/>
    <property type="molecule type" value="Genomic_DNA"/>
</dbReference>
<dbReference type="EMBL" id="AAZDVE040000001">
    <property type="protein sequence ID" value="EMP9431180.1"/>
    <property type="molecule type" value="Genomic_DNA"/>
</dbReference>
<reference evidence="3" key="2">
    <citation type="submission" date="2024-02" db="EMBL/GenBank/DDBJ databases">
        <authorList>
            <consortium name="Clinical and Environmental Microbiology Branch: Whole genome sequencing antimicrobial resistance pathogens in the healthcare setting"/>
        </authorList>
    </citation>
    <scope>NUCLEOTIDE SEQUENCE</scope>
    <source>
        <strain evidence="3">2020GO-00142</strain>
    </source>
</reference>
<reference evidence="4 5" key="1">
    <citation type="submission" date="2021-04" db="EMBL/GenBank/DDBJ databases">
        <title>Determining the burden of carbapenem-resistant Enterobacterales from a tertiary public heath setting in Bangladesh: a clinical, epidemiological, and molecular study.</title>
        <authorList>
            <person name="Farzana R."/>
            <person name="Walsh T.R."/>
        </authorList>
    </citation>
    <scope>NUCLEOTIDE SEQUENCE [LARGE SCALE GENOMIC DNA]</scope>
    <source>
        <strain evidence="5">dmpro_s316</strain>
        <strain evidence="4">Dmpro_s316</strain>
    </source>
</reference>
<feature type="region of interest" description="Disordered" evidence="1">
    <location>
        <begin position="36"/>
        <end position="56"/>
    </location>
</feature>
<evidence type="ECO:0000313" key="5">
    <source>
        <dbReference type="Proteomes" id="UP001495779"/>
    </source>
</evidence>
<evidence type="ECO:0000313" key="4">
    <source>
        <dbReference type="EMBL" id="MER5075819.1"/>
    </source>
</evidence>
<evidence type="ECO:0000256" key="1">
    <source>
        <dbReference type="SAM" id="MobiDB-lite"/>
    </source>
</evidence>
<feature type="compositionally biased region" description="Basic residues" evidence="1">
    <location>
        <begin position="46"/>
        <end position="56"/>
    </location>
</feature>
<name>A0AAI9HWJ4_PROST</name>
<dbReference type="Proteomes" id="UP001495779">
    <property type="component" value="Unassembled WGS sequence"/>
</dbReference>
<dbReference type="NCBIfam" id="NF040487">
    <property type="entry name" value="T3SS_CigR_fam"/>
    <property type="match status" value="1"/>
</dbReference>